<dbReference type="InterPro" id="IPR050116">
    <property type="entry name" value="DNA_polymerase-Y"/>
</dbReference>
<keyword evidence="3" id="KW-0548">Nucleotidyltransferase</keyword>
<feature type="domain" description="UmuC" evidence="6">
    <location>
        <begin position="13"/>
        <end position="210"/>
    </location>
</feature>
<dbReference type="PROSITE" id="PS50173">
    <property type="entry name" value="UMUC"/>
    <property type="match status" value="1"/>
</dbReference>
<evidence type="ECO:0000256" key="1">
    <source>
        <dbReference type="ARBA" id="ARBA00010945"/>
    </source>
</evidence>
<accession>A0ABT3E626</accession>
<dbReference type="InterPro" id="IPR036775">
    <property type="entry name" value="DNA_pol_Y-fam_lit_finger_sf"/>
</dbReference>
<sequence length="436" mass="48583">MSLPTTDEPRRKLMVIDSKSFYASCECLALGLHPLKTMLVVMSTQDKRTDGLVLASSPLAKTVLGITNVTRRSAVPNHPDLIIVPPRMSYYIAKNKEINDIFREFVAEEDLHMYSVDESILDLTDSWQYLQSKYGSDLTMAKLARIIQLRVRDAVGVYLMVGIGDSPAMAKMALDIGAKKSKTFIGEWSFETIPEYLWPITDFDKVWSIGTKTAEKLQRWGIHSMGDLAHTNPYELRQKFGKVKGDALYALAWGVDRSRIAHKHTPKNKNYSNSQVLPTTYTQTEKIAQVIREMGELLAGRLRSHQHAAQVISLFVTDGRYTSDSSGFSAQMKIPATSQTRQVVAALMTIFNDHYHRTPVRYIGVSADQVIPDIGNQIDLFDGATANIKQTDLDATLDHVRQKFGNTAVFKSSSKLPGSTLLQRANLVAGHEGGES</sequence>
<dbReference type="SUPFAM" id="SSF100879">
    <property type="entry name" value="Lesion bypass DNA polymerase (Y-family), little finger domain"/>
    <property type="match status" value="1"/>
</dbReference>
<keyword evidence="2" id="KW-0515">Mutator protein</keyword>
<evidence type="ECO:0000313" key="8">
    <source>
        <dbReference type="Proteomes" id="UP001526225"/>
    </source>
</evidence>
<evidence type="ECO:0000256" key="5">
    <source>
        <dbReference type="ARBA" id="ARBA00022932"/>
    </source>
</evidence>
<dbReference type="Pfam" id="PF11799">
    <property type="entry name" value="IMS_C"/>
    <property type="match status" value="1"/>
</dbReference>
<dbReference type="Pfam" id="PF00817">
    <property type="entry name" value="IMS"/>
    <property type="match status" value="1"/>
</dbReference>
<dbReference type="PANTHER" id="PTHR11076">
    <property type="entry name" value="DNA REPAIR POLYMERASE UMUC / TRANSFERASE FAMILY MEMBER"/>
    <property type="match status" value="1"/>
</dbReference>
<dbReference type="Gene3D" id="3.30.70.270">
    <property type="match status" value="1"/>
</dbReference>
<evidence type="ECO:0000256" key="3">
    <source>
        <dbReference type="ARBA" id="ARBA00022695"/>
    </source>
</evidence>
<evidence type="ECO:0000256" key="2">
    <source>
        <dbReference type="ARBA" id="ARBA00022457"/>
    </source>
</evidence>
<keyword evidence="8" id="KW-1185">Reference proteome</keyword>
<protein>
    <submittedName>
        <fullName evidence="7">Excinuclease ABC subunit A</fullName>
    </submittedName>
</protein>
<gene>
    <name evidence="7" type="ORF">OIT44_07340</name>
</gene>
<comment type="similarity">
    <text evidence="1">Belongs to the DNA polymerase type-Y family.</text>
</comment>
<evidence type="ECO:0000259" key="6">
    <source>
        <dbReference type="PROSITE" id="PS50173"/>
    </source>
</evidence>
<dbReference type="Gene3D" id="1.10.150.20">
    <property type="entry name" value="5' to 3' exonuclease, C-terminal subdomain"/>
    <property type="match status" value="1"/>
</dbReference>
<reference evidence="7 8" key="1">
    <citation type="submission" date="2022-10" db="EMBL/GenBank/DDBJ databases">
        <title>Weissella fermenti sp. nov., isolated from fermented cabbage.</title>
        <authorList>
            <person name="Lee J.K."/>
            <person name="Baek J.H."/>
            <person name="Choi D.G."/>
            <person name="Kim J.M."/>
            <person name="Jeon C.O."/>
        </authorList>
    </citation>
    <scope>NUCLEOTIDE SEQUENCE [LARGE SCALE GENOMIC DNA]</scope>
    <source>
        <strain evidence="7 8">KACC 18534</strain>
    </source>
</reference>
<keyword evidence="5" id="KW-0808">Transferase</keyword>
<dbReference type="InterPro" id="IPR017961">
    <property type="entry name" value="DNA_pol_Y-fam_little_finger"/>
</dbReference>
<dbReference type="EMBL" id="JAOZFE010000013">
    <property type="protein sequence ID" value="MCW0953862.1"/>
    <property type="molecule type" value="Genomic_DNA"/>
</dbReference>
<dbReference type="Pfam" id="PF21999">
    <property type="entry name" value="IMS_HHH_1"/>
    <property type="match status" value="1"/>
</dbReference>
<dbReference type="InterPro" id="IPR043502">
    <property type="entry name" value="DNA/RNA_pol_sf"/>
</dbReference>
<dbReference type="RefSeq" id="WP_213409500.1">
    <property type="nucleotide sequence ID" value="NZ_CP074441.1"/>
</dbReference>
<name>A0ABT3E626_9LACO</name>
<evidence type="ECO:0000313" key="7">
    <source>
        <dbReference type="EMBL" id="MCW0953862.1"/>
    </source>
</evidence>
<dbReference type="InterPro" id="IPR053848">
    <property type="entry name" value="IMS_HHH_1"/>
</dbReference>
<keyword evidence="5" id="KW-0239">DNA-directed DNA polymerase</keyword>
<dbReference type="SUPFAM" id="SSF56672">
    <property type="entry name" value="DNA/RNA polymerases"/>
    <property type="match status" value="1"/>
</dbReference>
<comment type="caution">
    <text evidence="7">The sequence shown here is derived from an EMBL/GenBank/DDBJ whole genome shotgun (WGS) entry which is preliminary data.</text>
</comment>
<organism evidence="7 8">
    <name type="scientific">Weissella ceti</name>
    <dbReference type="NCBI Taxonomy" id="759620"/>
    <lineage>
        <taxon>Bacteria</taxon>
        <taxon>Bacillati</taxon>
        <taxon>Bacillota</taxon>
        <taxon>Bacilli</taxon>
        <taxon>Lactobacillales</taxon>
        <taxon>Lactobacillaceae</taxon>
        <taxon>Weissella</taxon>
    </lineage>
</organism>
<dbReference type="Gene3D" id="3.30.1490.100">
    <property type="entry name" value="DNA polymerase, Y-family, little finger domain"/>
    <property type="match status" value="1"/>
</dbReference>
<dbReference type="Proteomes" id="UP001526225">
    <property type="component" value="Unassembled WGS sequence"/>
</dbReference>
<evidence type="ECO:0000256" key="4">
    <source>
        <dbReference type="ARBA" id="ARBA00022705"/>
    </source>
</evidence>
<keyword evidence="4" id="KW-0235">DNA replication</keyword>
<proteinExistence type="inferred from homology"/>
<dbReference type="PANTHER" id="PTHR11076:SF35">
    <property type="entry name" value="DNA REPAIR PROTEIN HOMOLOG YOBH"/>
    <property type="match status" value="1"/>
</dbReference>
<dbReference type="InterPro" id="IPR043128">
    <property type="entry name" value="Rev_trsase/Diguanyl_cyclase"/>
</dbReference>
<dbReference type="Gene3D" id="3.40.1170.60">
    <property type="match status" value="1"/>
</dbReference>
<dbReference type="InterPro" id="IPR001126">
    <property type="entry name" value="UmuC"/>
</dbReference>